<keyword evidence="2" id="KW-0808">Transferase</keyword>
<feature type="domain" description="Aminoglycoside phosphotransferase" evidence="1">
    <location>
        <begin position="91"/>
        <end position="228"/>
    </location>
</feature>
<dbReference type="AlphaFoldDB" id="A0A0W0TGG3"/>
<comment type="caution">
    <text evidence="2">The sequence shown here is derived from an EMBL/GenBank/DDBJ whole genome shotgun (WGS) entry which is preliminary data.</text>
</comment>
<proteinExistence type="predicted"/>
<evidence type="ECO:0000313" key="3">
    <source>
        <dbReference type="Proteomes" id="UP000054773"/>
    </source>
</evidence>
<dbReference type="GO" id="GO:0016740">
    <property type="term" value="F:transferase activity"/>
    <property type="evidence" value="ECO:0007669"/>
    <property type="project" value="UniProtKB-KW"/>
</dbReference>
<dbReference type="STRING" id="448.Lery_2492"/>
<dbReference type="Pfam" id="PF01636">
    <property type="entry name" value="APH"/>
    <property type="match status" value="1"/>
</dbReference>
<organism evidence="2 3">
    <name type="scientific">Legionella erythra</name>
    <dbReference type="NCBI Taxonomy" id="448"/>
    <lineage>
        <taxon>Bacteria</taxon>
        <taxon>Pseudomonadati</taxon>
        <taxon>Pseudomonadota</taxon>
        <taxon>Gammaproteobacteria</taxon>
        <taxon>Legionellales</taxon>
        <taxon>Legionellaceae</taxon>
        <taxon>Legionella</taxon>
    </lineage>
</organism>
<evidence type="ECO:0000313" key="2">
    <source>
        <dbReference type="EMBL" id="KTC94325.1"/>
    </source>
</evidence>
<keyword evidence="3" id="KW-1185">Reference proteome</keyword>
<dbReference type="InterPro" id="IPR002575">
    <property type="entry name" value="Aminoglycoside_PTrfase"/>
</dbReference>
<dbReference type="SUPFAM" id="SSF56112">
    <property type="entry name" value="Protein kinase-like (PK-like)"/>
    <property type="match status" value="1"/>
</dbReference>
<gene>
    <name evidence="2" type="ORF">Lery_2492</name>
</gene>
<dbReference type="Gene3D" id="3.90.1200.10">
    <property type="match status" value="1"/>
</dbReference>
<sequence>MPFLHEAIVRVTPLSQGLQHHNDLLCLQDGSLWVAKLFAPTTWLGITQRDHLEFTEQFATVAANRLALSLPAFCPNPPHFFIPVGQQLGLIKPYCPGEIHERLSYGRAEVLGTALATIHQLGFKHPRAKPFPAITGIDTSGLPWITPLIEQCNQHRHYRSHEWVIGHRDLHSHNIIWQDNNRPCFLDWESAGLIHPAIELLGLALNCAGVVENQFDDALFSATLHGYFKTVPYRFKTDDTLWQLIFHSWLLWYAYCLKQGKQQDAAAMLTTLAHLRELVPTLKAIYSKTSES</sequence>
<accession>A0A0W0TGG3</accession>
<dbReference type="PATRIC" id="fig|448.7.peg.2617"/>
<evidence type="ECO:0000259" key="1">
    <source>
        <dbReference type="Pfam" id="PF01636"/>
    </source>
</evidence>
<reference evidence="2 3" key="1">
    <citation type="submission" date="2015-11" db="EMBL/GenBank/DDBJ databases">
        <title>Genomic analysis of 38 Legionella species identifies large and diverse effector repertoires.</title>
        <authorList>
            <person name="Burstein D."/>
            <person name="Amaro F."/>
            <person name="Zusman T."/>
            <person name="Lifshitz Z."/>
            <person name="Cohen O."/>
            <person name="Gilbert J.A."/>
            <person name="Pupko T."/>
            <person name="Shuman H.A."/>
            <person name="Segal G."/>
        </authorList>
    </citation>
    <scope>NUCLEOTIDE SEQUENCE [LARGE SCALE GENOMIC DNA]</scope>
    <source>
        <strain evidence="2 3">SE-32A-C8</strain>
    </source>
</reference>
<dbReference type="InterPro" id="IPR011009">
    <property type="entry name" value="Kinase-like_dom_sf"/>
</dbReference>
<protein>
    <submittedName>
        <fullName evidence="2">Putative aminoglycoside phosphotransferase</fullName>
    </submittedName>
</protein>
<dbReference type="Proteomes" id="UP000054773">
    <property type="component" value="Unassembled WGS sequence"/>
</dbReference>
<name>A0A0W0TGG3_LEGER</name>
<dbReference type="EMBL" id="LNYA01000034">
    <property type="protein sequence ID" value="KTC94325.1"/>
    <property type="molecule type" value="Genomic_DNA"/>
</dbReference>